<dbReference type="NCBIfam" id="TIGR01455">
    <property type="entry name" value="glmM"/>
    <property type="match status" value="1"/>
</dbReference>
<dbReference type="InterPro" id="IPR005841">
    <property type="entry name" value="Alpha-D-phosphohexomutase_SF"/>
</dbReference>
<evidence type="ECO:0000313" key="14">
    <source>
        <dbReference type="EMBL" id="SMB90818.1"/>
    </source>
</evidence>
<feature type="active site" description="Phosphoserine intermediate" evidence="7">
    <location>
        <position position="100"/>
    </location>
</feature>
<evidence type="ECO:0000313" key="15">
    <source>
        <dbReference type="Proteomes" id="UP000192569"/>
    </source>
</evidence>
<dbReference type="InterPro" id="IPR005844">
    <property type="entry name" value="A-D-PHexomutase_a/b/a-I"/>
</dbReference>
<dbReference type="InterPro" id="IPR006352">
    <property type="entry name" value="GlmM_bact"/>
</dbReference>
<comment type="function">
    <text evidence="7 9">Catalyzes the conversion of glucosamine-6-phosphate to glucosamine-1-phosphate.</text>
</comment>
<dbReference type="GO" id="GO:0005975">
    <property type="term" value="P:carbohydrate metabolic process"/>
    <property type="evidence" value="ECO:0007669"/>
    <property type="project" value="InterPro"/>
</dbReference>
<dbReference type="GO" id="GO:0006048">
    <property type="term" value="P:UDP-N-acetylglucosamine biosynthetic process"/>
    <property type="evidence" value="ECO:0007669"/>
    <property type="project" value="TreeGrafter"/>
</dbReference>
<dbReference type="EC" id="5.4.2.10" evidence="7 9"/>
<dbReference type="FunFam" id="3.40.120.10:FF:000003">
    <property type="entry name" value="Phosphoglucosamine mutase"/>
    <property type="match status" value="1"/>
</dbReference>
<comment type="cofactor">
    <cofactor evidence="7">
        <name>Mg(2+)</name>
        <dbReference type="ChEBI" id="CHEBI:18420"/>
    </cofactor>
    <text evidence="7">Binds 1 Mg(2+) ion per subunit.</text>
</comment>
<dbReference type="CDD" id="cd05802">
    <property type="entry name" value="GlmM"/>
    <property type="match status" value="1"/>
</dbReference>
<dbReference type="InterPro" id="IPR050060">
    <property type="entry name" value="Phosphoglucosamine_mutase"/>
</dbReference>
<protein>
    <recommendedName>
        <fullName evidence="7 9">Phosphoglucosamine mutase</fullName>
        <ecNumber evidence="7 9">5.4.2.10</ecNumber>
    </recommendedName>
</protein>
<dbReference type="RefSeq" id="WP_084663420.1">
    <property type="nucleotide sequence ID" value="NZ_LT838272.1"/>
</dbReference>
<dbReference type="OrthoDB" id="9806956at2"/>
<feature type="binding site" evidence="7">
    <location>
        <position position="244"/>
    </location>
    <ligand>
        <name>Mg(2+)</name>
        <dbReference type="ChEBI" id="CHEBI:18420"/>
    </ligand>
</feature>
<reference evidence="14 15" key="1">
    <citation type="submission" date="2017-04" db="EMBL/GenBank/DDBJ databases">
        <authorList>
            <person name="Afonso C.L."/>
            <person name="Miller P.J."/>
            <person name="Scott M.A."/>
            <person name="Spackman E."/>
            <person name="Goraichik I."/>
            <person name="Dimitrov K.M."/>
            <person name="Suarez D.L."/>
            <person name="Swayne D.E."/>
        </authorList>
    </citation>
    <scope>NUCLEOTIDE SEQUENCE [LARGE SCALE GENOMIC DNA]</scope>
    <source>
        <strain evidence="14 15">ToBE</strain>
    </source>
</reference>
<proteinExistence type="inferred from homology"/>
<feature type="modified residue" description="Phosphoserine" evidence="7">
    <location>
        <position position="100"/>
    </location>
</feature>
<dbReference type="FunFam" id="3.30.310.50:FF:000001">
    <property type="entry name" value="Phosphoglucosamine mutase"/>
    <property type="match status" value="1"/>
</dbReference>
<dbReference type="PANTHER" id="PTHR42946">
    <property type="entry name" value="PHOSPHOHEXOSE MUTASE"/>
    <property type="match status" value="1"/>
</dbReference>
<evidence type="ECO:0000256" key="5">
    <source>
        <dbReference type="ARBA" id="ARBA00023235"/>
    </source>
</evidence>
<feature type="domain" description="Alpha-D-phosphohexomutase C-terminal" evidence="10">
    <location>
        <begin position="373"/>
        <end position="437"/>
    </location>
</feature>
<dbReference type="PANTHER" id="PTHR42946:SF1">
    <property type="entry name" value="PHOSPHOGLUCOMUTASE (ALPHA-D-GLUCOSE-1,6-BISPHOSPHATE-DEPENDENT)"/>
    <property type="match status" value="1"/>
</dbReference>
<feature type="binding site" evidence="7">
    <location>
        <position position="242"/>
    </location>
    <ligand>
        <name>Mg(2+)</name>
        <dbReference type="ChEBI" id="CHEBI:18420"/>
    </ligand>
</feature>
<keyword evidence="3 7" id="KW-0479">Metal-binding</keyword>
<dbReference type="NCBIfam" id="NF008139">
    <property type="entry name" value="PRK10887.1"/>
    <property type="match status" value="1"/>
</dbReference>
<gene>
    <name evidence="7" type="primary">glmM</name>
    <name evidence="14" type="ORF">SAMN00808754_0337</name>
</gene>
<dbReference type="STRING" id="698762.SAMN00808754_0337"/>
<feature type="domain" description="Alpha-D-phosphohexomutase alpha/beta/alpha" evidence="13">
    <location>
        <begin position="257"/>
        <end position="368"/>
    </location>
</feature>
<comment type="catalytic activity">
    <reaction evidence="6 7 9">
        <text>alpha-D-glucosamine 1-phosphate = D-glucosamine 6-phosphate</text>
        <dbReference type="Rhea" id="RHEA:23424"/>
        <dbReference type="ChEBI" id="CHEBI:58516"/>
        <dbReference type="ChEBI" id="CHEBI:58725"/>
        <dbReference type="EC" id="5.4.2.10"/>
    </reaction>
</comment>
<dbReference type="FunFam" id="3.40.120.10:FF:000001">
    <property type="entry name" value="Phosphoglucosamine mutase"/>
    <property type="match status" value="1"/>
</dbReference>
<dbReference type="GO" id="GO:0000287">
    <property type="term" value="F:magnesium ion binding"/>
    <property type="evidence" value="ECO:0007669"/>
    <property type="project" value="UniProtKB-UniRule"/>
</dbReference>
<feature type="domain" description="Alpha-D-phosphohexomutase alpha/beta/alpha" evidence="11">
    <location>
        <begin position="3"/>
        <end position="135"/>
    </location>
</feature>
<sequence length="445" mass="47438">MGRLFGTDGVRGVANKELTPELAFKLGRAGAAILARGHTRVRVVVGRDTRISGDMLEAALVAGICSVGGDVLKVGIIPTPAVAWLTRALGADAGVVISASHNPVADNGIKFFSSQGFKLPDPVEEEIEREVLKEKDELPRPTEGNLGRVCEVPEGADKYVSYVCSTTKKTLAGLKVVLDVANGAAYQVAPEALRRLGAEVIVLNNAPNGTNINVGCGSTCPEVLAKAVKESRADVGLAFDGDADRVIAVDEEGQVVDGDAIMAILALYRQKQGGLPGGRIVVTVMSNYGLHQVLTAAGLKVHQTQVGDRYVLEEMLRTGAMLGGEQSGHIILLEYNTTGDGLITGLQLLQVMVDTGKPLKELAAVMPRFPQLLVNVPVRDKEQAMADPVLLAEVERAREKLGGRGRILVRPSGTEPFLRLMAEGPDEQELQEILSRLERVVRRLS</sequence>
<keyword evidence="4 7" id="KW-0460">Magnesium</keyword>
<dbReference type="GO" id="GO:0009252">
    <property type="term" value="P:peptidoglycan biosynthetic process"/>
    <property type="evidence" value="ECO:0007669"/>
    <property type="project" value="TreeGrafter"/>
</dbReference>
<accession>A0A1W1VBS9</accession>
<dbReference type="SUPFAM" id="SSF53738">
    <property type="entry name" value="Phosphoglucomutase, first 3 domains"/>
    <property type="match status" value="3"/>
</dbReference>
<dbReference type="EMBL" id="LT838272">
    <property type="protein sequence ID" value="SMB90818.1"/>
    <property type="molecule type" value="Genomic_DNA"/>
</dbReference>
<dbReference type="Pfam" id="PF02880">
    <property type="entry name" value="PGM_PMM_III"/>
    <property type="match status" value="1"/>
</dbReference>
<evidence type="ECO:0000256" key="3">
    <source>
        <dbReference type="ARBA" id="ARBA00022723"/>
    </source>
</evidence>
<keyword evidence="5 7" id="KW-0413">Isomerase</keyword>
<evidence type="ECO:0000256" key="9">
    <source>
        <dbReference type="RuleBase" id="RU004327"/>
    </source>
</evidence>
<dbReference type="GO" id="GO:0004615">
    <property type="term" value="F:phosphomannomutase activity"/>
    <property type="evidence" value="ECO:0007669"/>
    <property type="project" value="TreeGrafter"/>
</dbReference>
<dbReference type="InterPro" id="IPR005846">
    <property type="entry name" value="A-D-PHexomutase_a/b/a-III"/>
</dbReference>
<dbReference type="AlphaFoldDB" id="A0A1W1VBS9"/>
<evidence type="ECO:0000256" key="6">
    <source>
        <dbReference type="ARBA" id="ARBA00050364"/>
    </source>
</evidence>
<evidence type="ECO:0000259" key="12">
    <source>
        <dbReference type="Pfam" id="PF02879"/>
    </source>
</evidence>
<dbReference type="InterPro" id="IPR016066">
    <property type="entry name" value="A-D-PHexomutase_CS"/>
</dbReference>
<feature type="binding site" description="via phosphate group" evidence="7">
    <location>
        <position position="100"/>
    </location>
    <ligand>
        <name>Mg(2+)</name>
        <dbReference type="ChEBI" id="CHEBI:18420"/>
    </ligand>
</feature>
<name>A0A1W1VBS9_9FIRM</name>
<dbReference type="InterPro" id="IPR016055">
    <property type="entry name" value="A-D-PHexomutase_a/b/a-I/II/III"/>
</dbReference>
<evidence type="ECO:0000259" key="10">
    <source>
        <dbReference type="Pfam" id="PF00408"/>
    </source>
</evidence>
<evidence type="ECO:0000256" key="4">
    <source>
        <dbReference type="ARBA" id="ARBA00022842"/>
    </source>
</evidence>
<dbReference type="Gene3D" id="3.30.310.50">
    <property type="entry name" value="Alpha-D-phosphohexomutase, C-terminal domain"/>
    <property type="match status" value="1"/>
</dbReference>
<dbReference type="InterPro" id="IPR005845">
    <property type="entry name" value="A-D-PHexomutase_a/b/a-II"/>
</dbReference>
<evidence type="ECO:0000256" key="1">
    <source>
        <dbReference type="ARBA" id="ARBA00010231"/>
    </source>
</evidence>
<evidence type="ECO:0000256" key="7">
    <source>
        <dbReference type="HAMAP-Rule" id="MF_01554"/>
    </source>
</evidence>
<dbReference type="InterPro" id="IPR036900">
    <property type="entry name" value="A-D-PHexomutase_C_sf"/>
</dbReference>
<dbReference type="Gene3D" id="3.40.120.10">
    <property type="entry name" value="Alpha-D-Glucose-1,6-Bisphosphate, subunit A, domain 3"/>
    <property type="match status" value="3"/>
</dbReference>
<feature type="domain" description="Alpha-D-phosphohexomutase alpha/beta/alpha" evidence="12">
    <location>
        <begin position="157"/>
        <end position="253"/>
    </location>
</feature>
<dbReference type="Proteomes" id="UP000192569">
    <property type="component" value="Chromosome I"/>
</dbReference>
<dbReference type="HAMAP" id="MF_01554_B">
    <property type="entry name" value="GlmM_B"/>
    <property type="match status" value="1"/>
</dbReference>
<dbReference type="Pfam" id="PF00408">
    <property type="entry name" value="PGM_PMM_IV"/>
    <property type="match status" value="1"/>
</dbReference>
<comment type="PTM">
    <text evidence="7">Activated by phosphorylation.</text>
</comment>
<keyword evidence="15" id="KW-1185">Reference proteome</keyword>
<evidence type="ECO:0000259" key="13">
    <source>
        <dbReference type="Pfam" id="PF02880"/>
    </source>
</evidence>
<evidence type="ECO:0000256" key="8">
    <source>
        <dbReference type="RuleBase" id="RU004326"/>
    </source>
</evidence>
<keyword evidence="2 7" id="KW-0597">Phosphoprotein</keyword>
<dbReference type="PRINTS" id="PR00509">
    <property type="entry name" value="PGMPMM"/>
</dbReference>
<evidence type="ECO:0000259" key="11">
    <source>
        <dbReference type="Pfam" id="PF02878"/>
    </source>
</evidence>
<dbReference type="GO" id="GO:0008966">
    <property type="term" value="F:phosphoglucosamine mutase activity"/>
    <property type="evidence" value="ECO:0007669"/>
    <property type="project" value="UniProtKB-UniRule"/>
</dbReference>
<dbReference type="Pfam" id="PF02879">
    <property type="entry name" value="PGM_PMM_II"/>
    <property type="match status" value="1"/>
</dbReference>
<evidence type="ECO:0000256" key="2">
    <source>
        <dbReference type="ARBA" id="ARBA00022553"/>
    </source>
</evidence>
<dbReference type="Pfam" id="PF02878">
    <property type="entry name" value="PGM_PMM_I"/>
    <property type="match status" value="1"/>
</dbReference>
<feature type="binding site" evidence="7">
    <location>
        <position position="240"/>
    </location>
    <ligand>
        <name>Mg(2+)</name>
        <dbReference type="ChEBI" id="CHEBI:18420"/>
    </ligand>
</feature>
<organism evidence="14 15">
    <name type="scientific">Thermanaeromonas toyohensis ToBE</name>
    <dbReference type="NCBI Taxonomy" id="698762"/>
    <lineage>
        <taxon>Bacteria</taxon>
        <taxon>Bacillati</taxon>
        <taxon>Bacillota</taxon>
        <taxon>Clostridia</taxon>
        <taxon>Neomoorellales</taxon>
        <taxon>Neomoorellaceae</taxon>
        <taxon>Thermanaeromonas</taxon>
    </lineage>
</organism>
<dbReference type="SUPFAM" id="SSF55957">
    <property type="entry name" value="Phosphoglucomutase, C-terminal domain"/>
    <property type="match status" value="1"/>
</dbReference>
<dbReference type="PROSITE" id="PS00710">
    <property type="entry name" value="PGM_PMM"/>
    <property type="match status" value="1"/>
</dbReference>
<dbReference type="GO" id="GO:0005829">
    <property type="term" value="C:cytosol"/>
    <property type="evidence" value="ECO:0007669"/>
    <property type="project" value="TreeGrafter"/>
</dbReference>
<dbReference type="InterPro" id="IPR005843">
    <property type="entry name" value="A-D-PHexomutase_C"/>
</dbReference>
<comment type="similarity">
    <text evidence="1 7 8">Belongs to the phosphohexose mutase family.</text>
</comment>